<evidence type="ECO:0000256" key="1">
    <source>
        <dbReference type="ARBA" id="ARBA00001974"/>
    </source>
</evidence>
<protein>
    <submittedName>
        <fullName evidence="8">Oxidoreductase FixC</fullName>
    </submittedName>
</protein>
<dbReference type="InterPro" id="IPR059103">
    <property type="entry name" value="FixC-like_C"/>
</dbReference>
<dbReference type="SUPFAM" id="SSF54373">
    <property type="entry name" value="FAD-linked reductases, C-terminal domain"/>
    <property type="match status" value="1"/>
</dbReference>
<dbReference type="InterPro" id="IPR036188">
    <property type="entry name" value="FAD/NAD-bd_sf"/>
</dbReference>
<gene>
    <name evidence="8" type="ORF">ADCFC_15040</name>
</gene>
<proteinExistence type="inferred from homology"/>
<dbReference type="PANTHER" id="PTHR43624:SF2">
    <property type="entry name" value="ELECTRON TRANSFER FLAVOPROTEIN-QUINONE OXIDOREDUCTASE YDIS-RELATED"/>
    <property type="match status" value="1"/>
</dbReference>
<dbReference type="Proteomes" id="UP000501727">
    <property type="component" value="Chromosome"/>
</dbReference>
<evidence type="ECO:0000256" key="4">
    <source>
        <dbReference type="ARBA" id="ARBA00022827"/>
    </source>
</evidence>
<evidence type="ECO:0000256" key="2">
    <source>
        <dbReference type="ARBA" id="ARBA00006796"/>
    </source>
</evidence>
<dbReference type="InterPro" id="IPR039651">
    <property type="entry name" value="FixC-like"/>
</dbReference>
<dbReference type="InterPro" id="IPR006076">
    <property type="entry name" value="FAD-dep_OxRdtase"/>
</dbReference>
<dbReference type="AlphaFoldDB" id="A0A6F8SMQ9"/>
<comment type="cofactor">
    <cofactor evidence="1">
        <name>FAD</name>
        <dbReference type="ChEBI" id="CHEBI:57692"/>
    </cofactor>
</comment>
<keyword evidence="4" id="KW-0274">FAD</keyword>
<evidence type="ECO:0000313" key="8">
    <source>
        <dbReference type="EMBL" id="BCA89007.1"/>
    </source>
</evidence>
<dbReference type="Pfam" id="PF26311">
    <property type="entry name" value="ETF-QO_FixC_C"/>
    <property type="match status" value="1"/>
</dbReference>
<feature type="domain" description="FixC-like C-terminal" evidence="7">
    <location>
        <begin position="369"/>
        <end position="430"/>
    </location>
</feature>
<dbReference type="KEGG" id="ahat:ADCFC_16260"/>
<dbReference type="PRINTS" id="PR00420">
    <property type="entry name" value="RNGMNOXGNASE"/>
</dbReference>
<feature type="domain" description="FAD dependent oxidoreductase" evidence="6">
    <location>
        <begin position="5"/>
        <end position="83"/>
    </location>
</feature>
<dbReference type="SUPFAM" id="SSF51905">
    <property type="entry name" value="FAD/NAD(P)-binding domain"/>
    <property type="match status" value="1"/>
</dbReference>
<evidence type="ECO:0000259" key="6">
    <source>
        <dbReference type="Pfam" id="PF01266"/>
    </source>
</evidence>
<dbReference type="EMBL" id="AP022829">
    <property type="protein sequence ID" value="BCA89007.1"/>
    <property type="molecule type" value="Genomic_DNA"/>
</dbReference>
<name>A0A6F8SMQ9_9ACTN</name>
<comment type="similarity">
    <text evidence="2">Belongs to the ETF-QO/FixC family.</text>
</comment>
<dbReference type="Pfam" id="PF01266">
    <property type="entry name" value="DAO"/>
    <property type="match status" value="1"/>
</dbReference>
<dbReference type="GO" id="GO:0016491">
    <property type="term" value="F:oxidoreductase activity"/>
    <property type="evidence" value="ECO:0007669"/>
    <property type="project" value="UniProtKB-KW"/>
</dbReference>
<keyword evidence="3" id="KW-0285">Flavoprotein</keyword>
<evidence type="ECO:0000259" key="7">
    <source>
        <dbReference type="Pfam" id="PF26311"/>
    </source>
</evidence>
<evidence type="ECO:0000256" key="3">
    <source>
        <dbReference type="ARBA" id="ARBA00022630"/>
    </source>
</evidence>
<dbReference type="Gene3D" id="3.50.50.60">
    <property type="entry name" value="FAD/NAD(P)-binding domain"/>
    <property type="match status" value="1"/>
</dbReference>
<sequence length="431" mass="45451">MADFDAIVVGAGCAGSVAAYELASAGKSVLVVERGNFAGAKNMTGGRIYSHALKLVFPNFEEEAPLERRITHERISLMSDDANFTIDFSSKAMKQEGRDSYSVLRGPFDQWLAGKAEEAGAEFIYGIAVESLVKDDAGKICGVRAGEDEITAEVVLLCDGVNSLLTAEAVGAKRPPASAIAVGIKEVIELPASVITDRVLAASDDEGAAWLIAGDSTKGTFGGGFMYTNRESISLGVVAGIEATATHGRAPVYQMLEDLKSHDAVAPLIQGGKVVEHSGHMVPEGGINIMPPLVGDGVLLAGESAMMCINLGYQVRGMDYAVAAGMHAGREAARAIDAGDTSAEGLSSYVAALEASFVLRDLRQYRKVPAFMEGFTRMFDGYPQTVRDLMNGMFVVDGEPMPPMKKQVTGALKSVGVMNLVKDARGVMKAL</sequence>
<evidence type="ECO:0000313" key="9">
    <source>
        <dbReference type="Proteomes" id="UP000501727"/>
    </source>
</evidence>
<dbReference type="PANTHER" id="PTHR43624">
    <property type="entry name" value="ELECTRON TRANSFER FLAVOPROTEIN-QUINONE OXIDOREDUCTASE YDIS-RELATED"/>
    <property type="match status" value="1"/>
</dbReference>
<keyword evidence="5" id="KW-0560">Oxidoreductase</keyword>
<organism evidence="8 9">
    <name type="scientific">Adlercreutzia hattorii</name>
    <dbReference type="NCBI Taxonomy" id="2707299"/>
    <lineage>
        <taxon>Bacteria</taxon>
        <taxon>Bacillati</taxon>
        <taxon>Actinomycetota</taxon>
        <taxon>Coriobacteriia</taxon>
        <taxon>Eggerthellales</taxon>
        <taxon>Eggerthellaceae</taxon>
        <taxon>Adlercreutzia</taxon>
    </lineage>
</organism>
<evidence type="ECO:0000256" key="5">
    <source>
        <dbReference type="ARBA" id="ARBA00023002"/>
    </source>
</evidence>
<dbReference type="RefSeq" id="WP_114540236.1">
    <property type="nucleotide sequence ID" value="NZ_AP022829.1"/>
</dbReference>
<reference evidence="9" key="1">
    <citation type="journal article" date="2020" name="Microbiol. Resour. Announc.">
        <title>Complete Genome Sequence of Adlercreutzia sp. Strain 8CFCBH1, a Potent Producer of Equol, Isolated from Healthy Japanese Feces.</title>
        <authorList>
            <person name="Ogata Y."/>
            <person name="Sakamoto M."/>
            <person name="Ohkuma M."/>
            <person name="Hattori M."/>
            <person name="Suda W."/>
        </authorList>
    </citation>
    <scope>NUCLEOTIDE SEQUENCE [LARGE SCALE GENOMIC DNA]</scope>
    <source>
        <strain evidence="9">8CFCBH1</strain>
    </source>
</reference>
<keyword evidence="9" id="KW-1185">Reference proteome</keyword>
<reference evidence="9" key="2">
    <citation type="submission" date="2020-03" db="EMBL/GenBank/DDBJ databases">
        <title>Complete Genome Sequence of Adlercreutzia sp. strain 8CFCBH1 Producing Equol, Isolated from Healthy Japanese Feces.</title>
        <authorList>
            <person name="Ogata Y."/>
            <person name="Sakamoto M."/>
            <person name="Ohkuma M."/>
            <person name="Hattori M."/>
            <person name="Suda W."/>
        </authorList>
    </citation>
    <scope>NUCLEOTIDE SEQUENCE [LARGE SCALE GENOMIC DNA]</scope>
    <source>
        <strain evidence="9">8CFCBH1</strain>
    </source>
</reference>
<dbReference type="NCBIfam" id="NF007450">
    <property type="entry name" value="PRK10015.1"/>
    <property type="match status" value="1"/>
</dbReference>
<accession>A0A6F8SMQ9</accession>